<reference evidence="4 5" key="1">
    <citation type="submission" date="2020-02" db="EMBL/GenBank/DDBJ databases">
        <authorList>
            <person name="Ferguson B K."/>
        </authorList>
    </citation>
    <scope>NUCLEOTIDE SEQUENCE [LARGE SCALE GENOMIC DNA]</scope>
</reference>
<evidence type="ECO:0000313" key="5">
    <source>
        <dbReference type="Proteomes" id="UP000479000"/>
    </source>
</evidence>
<gene>
    <name evidence="4" type="ORF">NTEN_LOCUS5985</name>
</gene>
<evidence type="ECO:0000256" key="2">
    <source>
        <dbReference type="SAM" id="Coils"/>
    </source>
</evidence>
<feature type="compositionally biased region" description="Basic and acidic residues" evidence="3">
    <location>
        <begin position="526"/>
        <end position="544"/>
    </location>
</feature>
<evidence type="ECO:0000313" key="4">
    <source>
        <dbReference type="EMBL" id="CAA9999716.1"/>
    </source>
</evidence>
<protein>
    <submittedName>
        <fullName evidence="4">Uncharacterized protein</fullName>
    </submittedName>
</protein>
<accession>A0A6H5GAS9</accession>
<dbReference type="Pfam" id="PF12796">
    <property type="entry name" value="Ank_2"/>
    <property type="match status" value="1"/>
</dbReference>
<feature type="region of interest" description="Disordered" evidence="3">
    <location>
        <begin position="1087"/>
        <end position="1132"/>
    </location>
</feature>
<feature type="region of interest" description="Disordered" evidence="3">
    <location>
        <begin position="246"/>
        <end position="294"/>
    </location>
</feature>
<feature type="repeat" description="ANK" evidence="1">
    <location>
        <begin position="390"/>
        <end position="424"/>
    </location>
</feature>
<feature type="region of interest" description="Disordered" evidence="3">
    <location>
        <begin position="1216"/>
        <end position="1260"/>
    </location>
</feature>
<dbReference type="Proteomes" id="UP000479000">
    <property type="component" value="Unassembled WGS sequence"/>
</dbReference>
<organism evidence="4 5">
    <name type="scientific">Nesidiocoris tenuis</name>
    <dbReference type="NCBI Taxonomy" id="355587"/>
    <lineage>
        <taxon>Eukaryota</taxon>
        <taxon>Metazoa</taxon>
        <taxon>Ecdysozoa</taxon>
        <taxon>Arthropoda</taxon>
        <taxon>Hexapoda</taxon>
        <taxon>Insecta</taxon>
        <taxon>Pterygota</taxon>
        <taxon>Neoptera</taxon>
        <taxon>Paraneoptera</taxon>
        <taxon>Hemiptera</taxon>
        <taxon>Heteroptera</taxon>
        <taxon>Panheteroptera</taxon>
        <taxon>Cimicomorpha</taxon>
        <taxon>Miridae</taxon>
        <taxon>Dicyphina</taxon>
        <taxon>Nesidiocoris</taxon>
    </lineage>
</organism>
<feature type="repeat" description="ANK" evidence="1">
    <location>
        <begin position="362"/>
        <end position="389"/>
    </location>
</feature>
<proteinExistence type="predicted"/>
<evidence type="ECO:0000256" key="3">
    <source>
        <dbReference type="SAM" id="MobiDB-lite"/>
    </source>
</evidence>
<feature type="region of interest" description="Disordered" evidence="3">
    <location>
        <begin position="996"/>
        <end position="1022"/>
    </location>
</feature>
<keyword evidence="5" id="KW-1185">Reference proteome</keyword>
<feature type="compositionally biased region" description="Low complexity" evidence="3">
    <location>
        <begin position="454"/>
        <end position="473"/>
    </location>
</feature>
<sequence>MMMKRRRIGRRRRRGWMERRMRKRGMRRRRGRRRRMMMKKRRIGRRRKRRRGRRERRREIWRWRIMRRRRIILVVRRMRMRIIMVMRRRRRMKRRRRVGWRKKRRGTRRRRKWRMRKGRRKMRRRNSWRMGRIIRARSSYASSCDLTADALMLERAIRANDPLRVKRFLNIHHDKFQNSPEVRPRAEPRWSPSGWVLRGTSRACASTTLIPNHHLTHPYQPYRSFSLESNSEMLRPWAGERRSVSLKSSPLVSPKPAPVGATSSAPLSTPPSVPRAVASSNSCPGPSESPKPPERSIFAELRRSSEIFKSILLNLSMKEQEQEEADVECCSKLAVNPNLPQDKALGLTEVYSRPYLLTLPVLFLAVVRGNPTIVYLLLKYGAAVNFQDTHGNTALHLAVARDNVPWDCVVELVENGAQVSLPNRRGVTAATLAPGGLLTALQQNMIDRSWPGETASADTPTAPASVAASTMTTNRGGTPARILKKLRSNKGEVSGGEEGGSNASVGEPREISSTGSARSSLNRSPDLIKEGLVEGKKRESENRKSRGKRKWRESTRERQPSNVSGSHRCEMYGPRAAFCQYSSSIPTQVEFGNLESTSPKSGCDSSRWRHGVATALEAYGGESLEKAGPIEAERRKVELSAACCLLLKTCLTLIHGVHDLQFTAMVTINKVIDTCVVYRLAHLKVKVSDVLQHPAMLHCGPKLLELERARIHEETIFRKIFRRNFSLSGRKQTFKDSSEELEGKQDGAAGTKRAKGKTAKRLGSVWRHAAGEHLEQVRRTLAAEIVEHEESVIVHRWILRTQVHKAKIIVSKIPRNWRRNCLSLFCKLWPRWLWTRPTIALLRTKVFRTSCLNFSSLRMNGEPNFFEILILDCFSFEFSRTPLSILYSTFCRYYTNHSTKYARYVKHHVARILVYLGFQHRVNLRFSVYDILQVQHQERRVPQDPSSSGFVQCFLACYPCVLSPVILLRLLLHRLLTTAAHLQRWKSCTSRSSFASAAHEVPRSPRSRASSTDTEPSTLRNRRKVNLTVDCTGFGSDHAGGAAAAGHRPVERVGSLVPRDSIGSVSGLEPAMQAIFAFSHILRTRSKESIHSGESSDGRLSPSGASQPGRRRPPGNSGTGDPRLSETTPESSRLRFARRRRWRWGRPRWRRGLDREASPSAEVKVDAPRDIRRIPLPDATGAYKIKLQQRCRRSGNVARGARFSLVWMSLPSPVSTPLEERRVSNGAATVHQPSSVSTAGPNSRRSSLSPSDRAARRRDSPACVGLEIPPWHRAILSFIEMKDPDLESADDLEETNKEYCYKPNSNRNPRFDSDSIANPEVFASMMGFGGIRTFPSATGRHPVDVETCSEMWTVLILTLDLRHSFMFKSSSFTASICIMFAIRRFKQKIRRNSLDDRRMRLMWCENNVKEKFATLATVYEFKRRHGNVPANGRRLFGLFGAKNGHSRSAPDVRKSRQSYNRTASVSMAVGCVGRTALQLLLPKDVARGAEFVAKDDADAFEANRRRADVGATWANGDVSLANGDVRLANSDVSLANDDVRRANNDVRLANNDVRRANGDVRRANNDVRLVNGDVRLANGAAGLAFSAQSDVGVAESDVVRANSGAKSDVFSQMSGRFNERWSRTVCSGFGGKPVLVKRFRSGFRILYYKRVRLKSFCHMIDDMDNNNKVSFWCRFFFVFYRF</sequence>
<dbReference type="SMART" id="SM00248">
    <property type="entry name" value="ANK"/>
    <property type="match status" value="2"/>
</dbReference>
<dbReference type="PROSITE" id="PS50297">
    <property type="entry name" value="ANK_REP_REGION"/>
    <property type="match status" value="1"/>
</dbReference>
<feature type="coiled-coil region" evidence="2">
    <location>
        <begin position="1539"/>
        <end position="1566"/>
    </location>
</feature>
<feature type="compositionally biased region" description="Basic and acidic residues" evidence="3">
    <location>
        <begin position="736"/>
        <end position="745"/>
    </location>
</feature>
<dbReference type="SUPFAM" id="SSF48403">
    <property type="entry name" value="Ankyrin repeat"/>
    <property type="match status" value="1"/>
</dbReference>
<dbReference type="InterPro" id="IPR039323">
    <property type="entry name" value="ANKRD_45/46/60"/>
</dbReference>
<keyword evidence="1" id="KW-0040">ANK repeat</keyword>
<feature type="compositionally biased region" description="Low complexity" evidence="3">
    <location>
        <begin position="1243"/>
        <end position="1252"/>
    </location>
</feature>
<dbReference type="PANTHER" id="PTHR22677">
    <property type="entry name" value="ANKYRIN REPEAT DOMAIN-CONTAINING PROTEIN 60"/>
    <property type="match status" value="1"/>
</dbReference>
<dbReference type="Gene3D" id="1.25.40.20">
    <property type="entry name" value="Ankyrin repeat-containing domain"/>
    <property type="match status" value="1"/>
</dbReference>
<feature type="compositionally biased region" description="Basic and acidic residues" evidence="3">
    <location>
        <begin position="1087"/>
        <end position="1097"/>
    </location>
</feature>
<dbReference type="PROSITE" id="PS50088">
    <property type="entry name" value="ANK_REPEAT"/>
    <property type="match status" value="2"/>
</dbReference>
<dbReference type="InterPro" id="IPR036770">
    <property type="entry name" value="Ankyrin_rpt-contain_sf"/>
</dbReference>
<dbReference type="InterPro" id="IPR002110">
    <property type="entry name" value="Ankyrin_rpt"/>
</dbReference>
<feature type="region of interest" description="Disordered" evidence="3">
    <location>
        <begin position="93"/>
        <end position="124"/>
    </location>
</feature>
<dbReference type="EMBL" id="CADCXU010009039">
    <property type="protein sequence ID" value="CAA9999716.1"/>
    <property type="molecule type" value="Genomic_DNA"/>
</dbReference>
<dbReference type="PANTHER" id="PTHR22677:SF4">
    <property type="entry name" value="USHER SYNDROME TYPE-1G PROTEIN-LIKE PROTEIN"/>
    <property type="match status" value="1"/>
</dbReference>
<feature type="region of interest" description="Disordered" evidence="3">
    <location>
        <begin position="450"/>
        <end position="568"/>
    </location>
</feature>
<feature type="region of interest" description="Disordered" evidence="3">
    <location>
        <begin position="736"/>
        <end position="756"/>
    </location>
</feature>
<dbReference type="OrthoDB" id="269822at2759"/>
<name>A0A6H5GAS9_9HEMI</name>
<feature type="compositionally biased region" description="Polar residues" evidence="3">
    <location>
        <begin position="511"/>
        <end position="523"/>
    </location>
</feature>
<feature type="region of interest" description="Disordered" evidence="3">
    <location>
        <begin position="21"/>
        <end position="51"/>
    </location>
</feature>
<keyword evidence="2" id="KW-0175">Coiled coil</keyword>
<feature type="compositionally biased region" description="Polar residues" evidence="3">
    <location>
        <begin position="1231"/>
        <end position="1241"/>
    </location>
</feature>
<evidence type="ECO:0000256" key="1">
    <source>
        <dbReference type="PROSITE-ProRule" id="PRU00023"/>
    </source>
</evidence>
<feature type="compositionally biased region" description="Polar residues" evidence="3">
    <location>
        <begin position="1007"/>
        <end position="1019"/>
    </location>
</feature>